<keyword evidence="1" id="KW-0472">Membrane</keyword>
<reference evidence="2 3" key="1">
    <citation type="submission" date="2016-10" db="EMBL/GenBank/DDBJ databases">
        <authorList>
            <person name="de Groot N.N."/>
        </authorList>
    </citation>
    <scope>NUCLEOTIDE SEQUENCE [LARGE SCALE GENOMIC DNA]</scope>
    <source>
        <strain evidence="2 3">DSM 9179</strain>
    </source>
</reference>
<evidence type="ECO:0000256" key="1">
    <source>
        <dbReference type="SAM" id="Phobius"/>
    </source>
</evidence>
<feature type="transmembrane region" description="Helical" evidence="1">
    <location>
        <begin position="70"/>
        <end position="87"/>
    </location>
</feature>
<gene>
    <name evidence="2" type="ORF">SAMN05421659_11168</name>
</gene>
<keyword evidence="1" id="KW-1133">Transmembrane helix</keyword>
<sequence>MAVMTMSVLSALYIIYNIICYFKENVIYSIRKVNLVIINHNFFKIQLYLSCVNAVVLTIIIYVWDKFDLRFFFVPMSITFFGINYLIKYIARLKKYVE</sequence>
<accession>A0A1I0R277</accession>
<keyword evidence="1" id="KW-0812">Transmembrane</keyword>
<keyword evidence="3" id="KW-1185">Reference proteome</keyword>
<name>A0A1I0R277_9FIRM</name>
<dbReference type="AlphaFoldDB" id="A0A1I0R277"/>
<dbReference type="Proteomes" id="UP000199701">
    <property type="component" value="Unassembled WGS sequence"/>
</dbReference>
<evidence type="ECO:0000313" key="2">
    <source>
        <dbReference type="EMBL" id="SEW34466.1"/>
    </source>
</evidence>
<evidence type="ECO:0000313" key="3">
    <source>
        <dbReference type="Proteomes" id="UP000199701"/>
    </source>
</evidence>
<feature type="transmembrane region" description="Helical" evidence="1">
    <location>
        <begin position="6"/>
        <end position="24"/>
    </location>
</feature>
<protein>
    <submittedName>
        <fullName evidence="2">Uncharacterized protein</fullName>
    </submittedName>
</protein>
<dbReference type="STRING" id="99656.SAMN05421659_11168"/>
<organism evidence="2 3">
    <name type="scientific">[Clostridium] fimetarium</name>
    <dbReference type="NCBI Taxonomy" id="99656"/>
    <lineage>
        <taxon>Bacteria</taxon>
        <taxon>Bacillati</taxon>
        <taxon>Bacillota</taxon>
        <taxon>Clostridia</taxon>
        <taxon>Lachnospirales</taxon>
        <taxon>Lachnospiraceae</taxon>
    </lineage>
</organism>
<feature type="transmembrane region" description="Helical" evidence="1">
    <location>
        <begin position="45"/>
        <end position="64"/>
    </location>
</feature>
<proteinExistence type="predicted"/>
<dbReference type="EMBL" id="FOJI01000011">
    <property type="protein sequence ID" value="SEW34466.1"/>
    <property type="molecule type" value="Genomic_DNA"/>
</dbReference>